<dbReference type="AlphaFoldDB" id="A0A1R4J598"/>
<dbReference type="GO" id="GO:0005576">
    <property type="term" value="C:extracellular region"/>
    <property type="evidence" value="ECO:0007669"/>
    <property type="project" value="InterPro"/>
</dbReference>
<evidence type="ECO:0000313" key="4">
    <source>
        <dbReference type="Proteomes" id="UP000196230"/>
    </source>
</evidence>
<dbReference type="GO" id="GO:0004553">
    <property type="term" value="F:hydrolase activity, hydrolyzing O-glycosyl compounds"/>
    <property type="evidence" value="ECO:0007669"/>
    <property type="project" value="InterPro"/>
</dbReference>
<evidence type="ECO:0000259" key="2">
    <source>
        <dbReference type="Pfam" id="PF02839"/>
    </source>
</evidence>
<gene>
    <name evidence="3" type="ORF">FM125_06425</name>
</gene>
<evidence type="ECO:0000256" key="1">
    <source>
        <dbReference type="ARBA" id="ARBA00022801"/>
    </source>
</evidence>
<feature type="domain" description="Chitin-binding type-3" evidence="2">
    <location>
        <begin position="134"/>
        <end position="172"/>
    </location>
</feature>
<keyword evidence="1" id="KW-0378">Hydrolase</keyword>
<dbReference type="CDD" id="cd12214">
    <property type="entry name" value="ChiA1_BD"/>
    <property type="match status" value="1"/>
</dbReference>
<dbReference type="RefSeq" id="WP_087134010.1">
    <property type="nucleotide sequence ID" value="NZ_FUKP01000041.1"/>
</dbReference>
<dbReference type="Pfam" id="PF02839">
    <property type="entry name" value="CBM_5_12"/>
    <property type="match status" value="1"/>
</dbReference>
<name>A0A1R4J598_9MICC</name>
<proteinExistence type="predicted"/>
<dbReference type="GO" id="GO:0005975">
    <property type="term" value="P:carbohydrate metabolic process"/>
    <property type="evidence" value="ECO:0007669"/>
    <property type="project" value="InterPro"/>
</dbReference>
<sequence>MPATLPDLTDSETWTDERLDALRAAVLTEQERRYVLTTAEARAEQTAREYRDAVEAALPPLAEGEHRPWSQLTGAHDAYPRGAVVAHGGRVWESRHPANVWEPGGTGVDDRLWVDVTEDAPVPEPVPTAPAFKAGEQVVPGDLRTYQGVVYRCIQAHTTAAHWSPDAAHSLWTRA</sequence>
<dbReference type="InterPro" id="IPR003610">
    <property type="entry name" value="CBM5/12"/>
</dbReference>
<dbReference type="EMBL" id="FUKP01000041">
    <property type="protein sequence ID" value="SJN26873.1"/>
    <property type="molecule type" value="Genomic_DNA"/>
</dbReference>
<reference evidence="3 4" key="1">
    <citation type="submission" date="2017-02" db="EMBL/GenBank/DDBJ databases">
        <authorList>
            <person name="Peterson S.W."/>
        </authorList>
    </citation>
    <scope>NUCLEOTIDE SEQUENCE [LARGE SCALE GENOMIC DNA]</scope>
    <source>
        <strain evidence="3 4">2B3F</strain>
    </source>
</reference>
<dbReference type="GO" id="GO:0030246">
    <property type="term" value="F:carbohydrate binding"/>
    <property type="evidence" value="ECO:0007669"/>
    <property type="project" value="InterPro"/>
</dbReference>
<dbReference type="InterPro" id="IPR036573">
    <property type="entry name" value="CBM_sf_5/12"/>
</dbReference>
<evidence type="ECO:0000313" key="3">
    <source>
        <dbReference type="EMBL" id="SJN26873.1"/>
    </source>
</evidence>
<protein>
    <recommendedName>
        <fullName evidence="2">Chitin-binding type-3 domain-containing protein</fullName>
    </recommendedName>
</protein>
<dbReference type="SUPFAM" id="SSF51055">
    <property type="entry name" value="Carbohydrate binding domain"/>
    <property type="match status" value="1"/>
</dbReference>
<dbReference type="Gene3D" id="2.10.10.90">
    <property type="match status" value="1"/>
</dbReference>
<dbReference type="Proteomes" id="UP000196230">
    <property type="component" value="Unassembled WGS sequence"/>
</dbReference>
<organism evidence="3 4">
    <name type="scientific">Micrococcus lylae</name>
    <dbReference type="NCBI Taxonomy" id="1273"/>
    <lineage>
        <taxon>Bacteria</taxon>
        <taxon>Bacillati</taxon>
        <taxon>Actinomycetota</taxon>
        <taxon>Actinomycetes</taxon>
        <taxon>Micrococcales</taxon>
        <taxon>Micrococcaceae</taxon>
        <taxon>Micrococcus</taxon>
    </lineage>
</organism>
<accession>A0A1R4J598</accession>